<dbReference type="InParanoid" id="G9EK41"/>
<keyword evidence="2" id="KW-1185">Reference proteome</keyword>
<dbReference type="Proteomes" id="UP000002770">
    <property type="component" value="Unassembled WGS sequence"/>
</dbReference>
<organism evidence="1 2">
    <name type="scientific">Legionella drancourtii LLAP12</name>
    <dbReference type="NCBI Taxonomy" id="658187"/>
    <lineage>
        <taxon>Bacteria</taxon>
        <taxon>Pseudomonadati</taxon>
        <taxon>Pseudomonadota</taxon>
        <taxon>Gammaproteobacteria</taxon>
        <taxon>Legionellales</taxon>
        <taxon>Legionellaceae</taxon>
        <taxon>Legionella</taxon>
    </lineage>
</organism>
<dbReference type="eggNOG" id="COG1487">
    <property type="taxonomic scope" value="Bacteria"/>
</dbReference>
<evidence type="ECO:0000313" key="1">
    <source>
        <dbReference type="EMBL" id="EHL32373.1"/>
    </source>
</evidence>
<dbReference type="AlphaFoldDB" id="G9EK41"/>
<dbReference type="EMBL" id="JH413800">
    <property type="protein sequence ID" value="EHL32373.1"/>
    <property type="molecule type" value="Genomic_DNA"/>
</dbReference>
<sequence length="48" mass="5394">MHIPDPRSERDALISATALVHGLIVVTRNIKDFKETGVELLNPWEVVI</sequence>
<evidence type="ECO:0000313" key="2">
    <source>
        <dbReference type="Proteomes" id="UP000002770"/>
    </source>
</evidence>
<dbReference type="SUPFAM" id="SSF88723">
    <property type="entry name" value="PIN domain-like"/>
    <property type="match status" value="1"/>
</dbReference>
<gene>
    <name evidence="1" type="ORF">LDG_5564</name>
</gene>
<accession>G9EK41</accession>
<protein>
    <recommendedName>
        <fullName evidence="3">PIN domain-containing protein</fullName>
    </recommendedName>
</protein>
<dbReference type="InterPro" id="IPR029060">
    <property type="entry name" value="PIN-like_dom_sf"/>
</dbReference>
<proteinExistence type="predicted"/>
<dbReference type="Gene3D" id="3.40.50.1010">
    <property type="entry name" value="5'-nuclease"/>
    <property type="match status" value="1"/>
</dbReference>
<name>G9EK41_9GAMM</name>
<dbReference type="HOGENOM" id="CLU_3186462_0_0_6"/>
<reference evidence="1 2" key="1">
    <citation type="journal article" date="2011" name="BMC Genomics">
        <title>Insight into cross-talk between intra-amoebal pathogens.</title>
        <authorList>
            <person name="Gimenez G."/>
            <person name="Bertelli C."/>
            <person name="Moliner C."/>
            <person name="Robert C."/>
            <person name="Raoult D."/>
            <person name="Fournier P.E."/>
            <person name="Greub G."/>
        </authorList>
    </citation>
    <scope>NUCLEOTIDE SEQUENCE [LARGE SCALE GENOMIC DNA]</scope>
    <source>
        <strain evidence="1 2">LLAP12</strain>
    </source>
</reference>
<dbReference type="STRING" id="658187.LDG_5564"/>
<evidence type="ECO:0008006" key="3">
    <source>
        <dbReference type="Google" id="ProtNLM"/>
    </source>
</evidence>